<name>A0ABR2U9X5_9ROSI</name>
<dbReference type="Proteomes" id="UP001396334">
    <property type="component" value="Unassembled WGS sequence"/>
</dbReference>
<dbReference type="EMBL" id="JBBPBN010000001">
    <property type="protein sequence ID" value="KAK9046528.1"/>
    <property type="molecule type" value="Genomic_DNA"/>
</dbReference>
<organism evidence="1 2">
    <name type="scientific">Hibiscus sabdariffa</name>
    <name type="common">roselle</name>
    <dbReference type="NCBI Taxonomy" id="183260"/>
    <lineage>
        <taxon>Eukaryota</taxon>
        <taxon>Viridiplantae</taxon>
        <taxon>Streptophyta</taxon>
        <taxon>Embryophyta</taxon>
        <taxon>Tracheophyta</taxon>
        <taxon>Spermatophyta</taxon>
        <taxon>Magnoliopsida</taxon>
        <taxon>eudicotyledons</taxon>
        <taxon>Gunneridae</taxon>
        <taxon>Pentapetalae</taxon>
        <taxon>rosids</taxon>
        <taxon>malvids</taxon>
        <taxon>Malvales</taxon>
        <taxon>Malvaceae</taxon>
        <taxon>Malvoideae</taxon>
        <taxon>Hibiscus</taxon>
    </lineage>
</organism>
<evidence type="ECO:0000313" key="1">
    <source>
        <dbReference type="EMBL" id="KAK9046528.1"/>
    </source>
</evidence>
<keyword evidence="2" id="KW-1185">Reference proteome</keyword>
<protein>
    <submittedName>
        <fullName evidence="1">Uncharacterized protein</fullName>
    </submittedName>
</protein>
<reference evidence="1 2" key="1">
    <citation type="journal article" date="2024" name="G3 (Bethesda)">
        <title>Genome assembly of Hibiscus sabdariffa L. provides insights into metabolisms of medicinal natural products.</title>
        <authorList>
            <person name="Kim T."/>
        </authorList>
    </citation>
    <scope>NUCLEOTIDE SEQUENCE [LARGE SCALE GENOMIC DNA]</scope>
    <source>
        <strain evidence="1">TK-2024</strain>
        <tissue evidence="1">Old leaves</tissue>
    </source>
</reference>
<evidence type="ECO:0000313" key="2">
    <source>
        <dbReference type="Proteomes" id="UP001396334"/>
    </source>
</evidence>
<accession>A0ABR2U9X5</accession>
<comment type="caution">
    <text evidence="1">The sequence shown here is derived from an EMBL/GenBank/DDBJ whole genome shotgun (WGS) entry which is preliminary data.</text>
</comment>
<sequence length="140" mass="15284">MENLCAASLMSLGLICSKTPKQDSFEYGISPSQENASISLWFLQLDGVDEAIFLGISGNGMANSKRKPASWHPSFSAKDHFSQQWTYKMSLLPIGGDLDYSVVAGHLSETRITQASIYACQLRRHLGCTCISSAPMGNYV</sequence>
<gene>
    <name evidence="1" type="ORF">V6N11_052415</name>
</gene>
<proteinExistence type="predicted"/>